<comment type="caution">
    <text evidence="2">The sequence shown here is derived from an EMBL/GenBank/DDBJ whole genome shotgun (WGS) entry which is preliminary data.</text>
</comment>
<dbReference type="InterPro" id="IPR036322">
    <property type="entry name" value="WD40_repeat_dom_sf"/>
</dbReference>
<dbReference type="GO" id="GO:0010968">
    <property type="term" value="P:regulation of microtubule nucleation"/>
    <property type="evidence" value="ECO:0007669"/>
    <property type="project" value="InterPro"/>
</dbReference>
<dbReference type="Gene3D" id="2.130.10.10">
    <property type="entry name" value="YVTN repeat-like/Quinoprotein amine dehydrogenase"/>
    <property type="match status" value="1"/>
</dbReference>
<feature type="repeat" description="WD" evidence="1">
    <location>
        <begin position="43"/>
        <end position="67"/>
    </location>
</feature>
<evidence type="ECO:0000313" key="2">
    <source>
        <dbReference type="EMBL" id="KAL0321902.1"/>
    </source>
</evidence>
<dbReference type="GO" id="GO:0060236">
    <property type="term" value="P:regulation of mitotic spindle organization"/>
    <property type="evidence" value="ECO:0007669"/>
    <property type="project" value="TreeGrafter"/>
</dbReference>
<dbReference type="SUPFAM" id="SSF50978">
    <property type="entry name" value="WD40 repeat-like"/>
    <property type="match status" value="1"/>
</dbReference>
<dbReference type="GO" id="GO:0032467">
    <property type="term" value="P:positive regulation of cytokinesis"/>
    <property type="evidence" value="ECO:0007669"/>
    <property type="project" value="TreeGrafter"/>
</dbReference>
<feature type="repeat" description="WD" evidence="1">
    <location>
        <begin position="135"/>
        <end position="149"/>
    </location>
</feature>
<dbReference type="GO" id="GO:0140496">
    <property type="term" value="F:gamma-tubulin complex binding"/>
    <property type="evidence" value="ECO:0007669"/>
    <property type="project" value="InterPro"/>
</dbReference>
<reference evidence="2" key="1">
    <citation type="submission" date="2020-06" db="EMBL/GenBank/DDBJ databases">
        <authorList>
            <person name="Li T."/>
            <person name="Hu X."/>
            <person name="Zhang T."/>
            <person name="Song X."/>
            <person name="Zhang H."/>
            <person name="Dai N."/>
            <person name="Sheng W."/>
            <person name="Hou X."/>
            <person name="Wei L."/>
        </authorList>
    </citation>
    <scope>NUCLEOTIDE SEQUENCE</scope>
    <source>
        <strain evidence="2">KEN8</strain>
        <tissue evidence="2">Leaf</tissue>
    </source>
</reference>
<dbReference type="AlphaFoldDB" id="A0AAW2LRG5"/>
<proteinExistence type="predicted"/>
<evidence type="ECO:0000256" key="1">
    <source>
        <dbReference type="PROSITE-ProRule" id="PRU00221"/>
    </source>
</evidence>
<dbReference type="GO" id="GO:0005828">
    <property type="term" value="C:kinetochore microtubule"/>
    <property type="evidence" value="ECO:0007669"/>
    <property type="project" value="TreeGrafter"/>
</dbReference>
<dbReference type="InterPro" id="IPR001680">
    <property type="entry name" value="WD40_rpt"/>
</dbReference>
<reference evidence="2" key="2">
    <citation type="journal article" date="2024" name="Plant">
        <title>Genomic evolution and insights into agronomic trait innovations of Sesamum species.</title>
        <authorList>
            <person name="Miao H."/>
            <person name="Wang L."/>
            <person name="Qu L."/>
            <person name="Liu H."/>
            <person name="Sun Y."/>
            <person name="Le M."/>
            <person name="Wang Q."/>
            <person name="Wei S."/>
            <person name="Zheng Y."/>
            <person name="Lin W."/>
            <person name="Duan Y."/>
            <person name="Cao H."/>
            <person name="Xiong S."/>
            <person name="Wang X."/>
            <person name="Wei L."/>
            <person name="Li C."/>
            <person name="Ma Q."/>
            <person name="Ju M."/>
            <person name="Zhao R."/>
            <person name="Li G."/>
            <person name="Mu C."/>
            <person name="Tian Q."/>
            <person name="Mei H."/>
            <person name="Zhang T."/>
            <person name="Gao T."/>
            <person name="Zhang H."/>
        </authorList>
    </citation>
    <scope>NUCLEOTIDE SEQUENCE</scope>
    <source>
        <strain evidence="2">KEN8</strain>
    </source>
</reference>
<dbReference type="Pfam" id="PF00400">
    <property type="entry name" value="WD40"/>
    <property type="match status" value="2"/>
</dbReference>
<gene>
    <name evidence="2" type="ORF">Scaly_2486600</name>
</gene>
<accession>A0AAW2LRG5</accession>
<dbReference type="GO" id="GO:0000919">
    <property type="term" value="P:cell plate assembly"/>
    <property type="evidence" value="ECO:0007669"/>
    <property type="project" value="TreeGrafter"/>
</dbReference>
<dbReference type="PANTHER" id="PTHR45096:SF1">
    <property type="entry name" value="PROTEIN NEDD1"/>
    <property type="match status" value="1"/>
</dbReference>
<dbReference type="PROSITE" id="PS50082">
    <property type="entry name" value="WD_REPEATS_2"/>
    <property type="match status" value="2"/>
</dbReference>
<dbReference type="InterPro" id="IPR044621">
    <property type="entry name" value="NEDD1"/>
</dbReference>
<dbReference type="PANTHER" id="PTHR45096">
    <property type="entry name" value="PROTEIN NEDD1"/>
    <property type="match status" value="1"/>
</dbReference>
<dbReference type="GO" id="GO:2000694">
    <property type="term" value="P:regulation of phragmoplast microtubule organization"/>
    <property type="evidence" value="ECO:0007669"/>
    <property type="project" value="TreeGrafter"/>
</dbReference>
<dbReference type="SMART" id="SM00320">
    <property type="entry name" value="WD40"/>
    <property type="match status" value="2"/>
</dbReference>
<dbReference type="EMBL" id="JACGWM010000016">
    <property type="protein sequence ID" value="KAL0321902.1"/>
    <property type="molecule type" value="Genomic_DNA"/>
</dbReference>
<dbReference type="InterPro" id="IPR015943">
    <property type="entry name" value="WD40/YVTN_repeat-like_dom_sf"/>
</dbReference>
<feature type="non-terminal residue" evidence="2">
    <location>
        <position position="336"/>
    </location>
</feature>
<organism evidence="2">
    <name type="scientific">Sesamum calycinum</name>
    <dbReference type="NCBI Taxonomy" id="2727403"/>
    <lineage>
        <taxon>Eukaryota</taxon>
        <taxon>Viridiplantae</taxon>
        <taxon>Streptophyta</taxon>
        <taxon>Embryophyta</taxon>
        <taxon>Tracheophyta</taxon>
        <taxon>Spermatophyta</taxon>
        <taxon>Magnoliopsida</taxon>
        <taxon>eudicotyledons</taxon>
        <taxon>Gunneridae</taxon>
        <taxon>Pentapetalae</taxon>
        <taxon>asterids</taxon>
        <taxon>lamiids</taxon>
        <taxon>Lamiales</taxon>
        <taxon>Pedaliaceae</taxon>
        <taxon>Sesamum</taxon>
    </lineage>
</organism>
<name>A0AAW2LRG5_9LAMI</name>
<protein>
    <submittedName>
        <fullName evidence="2">Protein NEDD1</fullName>
    </submittedName>
</protein>
<keyword evidence="1" id="KW-0853">WD repeat</keyword>
<sequence>MNSAESAKLLAASGGDTVKLFDISVEPQDPCVLTYSPSPGLRVNSVKWNHNNLVLASAGEDSRISLWRKNGQSLWTVPAKSSRGEIIENKRCVKWLKGHTDTITGTLMDRLLFIVQSTHVVAKSLIVFYLDCMHLLVTAGDDGSIHLWDTTGRNPKKFPCSFSTKKIFKLCGSLLISFSCLCSECYNDQIASHFFYIATFCVTQERFLAEAAFSTDLWRLFFHHPMNSLTGSHHFLYSFMRRLFFSLRFTDEWIDFGSWDTSFKLSLVMQNSCKESLHPLWINIKALDLPALKETPLRSSLLTGGTLAKRFGVFQRKAPTITNPILTGESNSSLKQ</sequence>